<keyword evidence="1" id="KW-0597">Phosphoprotein</keyword>
<dbReference type="GO" id="GO:0003677">
    <property type="term" value="F:DNA binding"/>
    <property type="evidence" value="ECO:0007669"/>
    <property type="project" value="InterPro"/>
</dbReference>
<dbReference type="SUPFAM" id="SSF52172">
    <property type="entry name" value="CheY-like"/>
    <property type="match status" value="1"/>
</dbReference>
<evidence type="ECO:0000256" key="1">
    <source>
        <dbReference type="PROSITE-ProRule" id="PRU00169"/>
    </source>
</evidence>
<dbReference type="PROSITE" id="PS50930">
    <property type="entry name" value="HTH_LYTTR"/>
    <property type="match status" value="1"/>
</dbReference>
<dbReference type="Proteomes" id="UP000199391">
    <property type="component" value="Unassembled WGS sequence"/>
</dbReference>
<evidence type="ECO:0000313" key="4">
    <source>
        <dbReference type="EMBL" id="SFV07226.1"/>
    </source>
</evidence>
<dbReference type="AlphaFoldDB" id="A0A1I7LCE6"/>
<dbReference type="GO" id="GO:0000156">
    <property type="term" value="F:phosphorelay response regulator activity"/>
    <property type="evidence" value="ECO:0007669"/>
    <property type="project" value="InterPro"/>
</dbReference>
<dbReference type="Gene3D" id="3.40.50.2300">
    <property type="match status" value="1"/>
</dbReference>
<feature type="modified residue" description="4-aspartylphosphate" evidence="1">
    <location>
        <position position="57"/>
    </location>
</feature>
<dbReference type="Gene3D" id="2.40.50.1020">
    <property type="entry name" value="LytTr DNA-binding domain"/>
    <property type="match status" value="1"/>
</dbReference>
<dbReference type="SMART" id="SM00448">
    <property type="entry name" value="REC"/>
    <property type="match status" value="1"/>
</dbReference>
<dbReference type="InterPro" id="IPR007492">
    <property type="entry name" value="LytTR_DNA-bd_dom"/>
</dbReference>
<feature type="domain" description="HTH LytTR-type" evidence="3">
    <location>
        <begin position="147"/>
        <end position="251"/>
    </location>
</feature>
<dbReference type="PANTHER" id="PTHR37299">
    <property type="entry name" value="TRANSCRIPTIONAL REGULATOR-RELATED"/>
    <property type="match status" value="1"/>
</dbReference>
<proteinExistence type="predicted"/>
<feature type="domain" description="Response regulatory" evidence="2">
    <location>
        <begin position="6"/>
        <end position="120"/>
    </location>
</feature>
<accession>A0A1I7LCE6</accession>
<dbReference type="RefSeq" id="WP_093558053.1">
    <property type="nucleotide sequence ID" value="NZ_FPBO01000026.1"/>
</dbReference>
<dbReference type="InterPro" id="IPR001789">
    <property type="entry name" value="Sig_transdc_resp-reg_receiver"/>
</dbReference>
<dbReference type="PANTHER" id="PTHR37299:SF1">
    <property type="entry name" value="STAGE 0 SPORULATION PROTEIN A HOMOLOG"/>
    <property type="match status" value="1"/>
</dbReference>
<evidence type="ECO:0000313" key="5">
    <source>
        <dbReference type="Proteomes" id="UP000199391"/>
    </source>
</evidence>
<dbReference type="EMBL" id="FPBO01000026">
    <property type="protein sequence ID" value="SFV07226.1"/>
    <property type="molecule type" value="Genomic_DNA"/>
</dbReference>
<dbReference type="STRING" id="1035707.SAMN05216552_102674"/>
<dbReference type="Pfam" id="PF00072">
    <property type="entry name" value="Response_reg"/>
    <property type="match status" value="1"/>
</dbReference>
<evidence type="ECO:0000259" key="2">
    <source>
        <dbReference type="PROSITE" id="PS50110"/>
    </source>
</evidence>
<gene>
    <name evidence="4" type="ORF">SAMN05216552_102674</name>
</gene>
<protein>
    <submittedName>
        <fullName evidence="4">Two component transcriptional regulator, LytTR family</fullName>
    </submittedName>
</protein>
<sequence length="252" mass="27905">MSGQPRVLIVDDEAHARINLRLALEALPGWRVAGECASAAAARAHLASDSVDVLLLDVQMPLESGLELARELSRLDSPPLVVFVTAHRGHALEAFDAHALDYVVKPVDERRLRQALERAGALLDQREAYARALRLYTDPAPGYWRSLTVRSVGRIDRVDLADVLWIESAGNYVSLHLAQRALLHRSTLGELERYLDPADFLRIHRRALVRRGQLLTLRQTQEGGYALALRCGQELAVSERYAAAVKAALRGS</sequence>
<dbReference type="OrthoDB" id="8889669at2"/>
<evidence type="ECO:0000259" key="3">
    <source>
        <dbReference type="PROSITE" id="PS50930"/>
    </source>
</evidence>
<reference evidence="5" key="1">
    <citation type="submission" date="2016-10" db="EMBL/GenBank/DDBJ databases">
        <authorList>
            <person name="Varghese N."/>
            <person name="Submissions S."/>
        </authorList>
    </citation>
    <scope>NUCLEOTIDE SEQUENCE [LARGE SCALE GENOMIC DNA]</scope>
    <source>
        <strain evidence="5">CGMCC 1.11014</strain>
    </source>
</reference>
<organism evidence="4 5">
    <name type="scientific">Pseudoduganella namucuonensis</name>
    <dbReference type="NCBI Taxonomy" id="1035707"/>
    <lineage>
        <taxon>Bacteria</taxon>
        <taxon>Pseudomonadati</taxon>
        <taxon>Pseudomonadota</taxon>
        <taxon>Betaproteobacteria</taxon>
        <taxon>Burkholderiales</taxon>
        <taxon>Oxalobacteraceae</taxon>
        <taxon>Telluria group</taxon>
        <taxon>Pseudoduganella</taxon>
    </lineage>
</organism>
<dbReference type="PROSITE" id="PS50110">
    <property type="entry name" value="RESPONSE_REGULATORY"/>
    <property type="match status" value="1"/>
</dbReference>
<dbReference type="SMART" id="SM00850">
    <property type="entry name" value="LytTR"/>
    <property type="match status" value="1"/>
</dbReference>
<dbReference type="InterPro" id="IPR046947">
    <property type="entry name" value="LytR-like"/>
</dbReference>
<dbReference type="Pfam" id="PF04397">
    <property type="entry name" value="LytTR"/>
    <property type="match status" value="1"/>
</dbReference>
<dbReference type="InterPro" id="IPR011006">
    <property type="entry name" value="CheY-like_superfamily"/>
</dbReference>
<keyword evidence="5" id="KW-1185">Reference proteome</keyword>
<name>A0A1I7LCE6_9BURK</name>